<organism evidence="11 13">
    <name type="scientific">Meloidogyne enterolobii</name>
    <name type="common">Root-knot nematode worm</name>
    <name type="synonym">Meloidogyne mayaguensis</name>
    <dbReference type="NCBI Taxonomy" id="390850"/>
    <lineage>
        <taxon>Eukaryota</taxon>
        <taxon>Metazoa</taxon>
        <taxon>Ecdysozoa</taxon>
        <taxon>Nematoda</taxon>
        <taxon>Chromadorea</taxon>
        <taxon>Rhabditida</taxon>
        <taxon>Tylenchina</taxon>
        <taxon>Tylenchomorpha</taxon>
        <taxon>Tylenchoidea</taxon>
        <taxon>Meloidogynidae</taxon>
        <taxon>Meloidogyninae</taxon>
        <taxon>Meloidogyne</taxon>
    </lineage>
</organism>
<evidence type="ECO:0000256" key="8">
    <source>
        <dbReference type="ARBA" id="ARBA00049244"/>
    </source>
</evidence>
<dbReference type="InterPro" id="IPR043502">
    <property type="entry name" value="DNA/RNA_pol_sf"/>
</dbReference>
<keyword evidence="7" id="KW-0238">DNA-binding</keyword>
<dbReference type="GO" id="GO:0042575">
    <property type="term" value="C:DNA polymerase complex"/>
    <property type="evidence" value="ECO:0007669"/>
    <property type="project" value="UniProtKB-ARBA"/>
</dbReference>
<dbReference type="SUPFAM" id="SSF56672">
    <property type="entry name" value="DNA/RNA polymerases"/>
    <property type="match status" value="1"/>
</dbReference>
<evidence type="ECO:0000313" key="13">
    <source>
        <dbReference type="Proteomes" id="UP000580250"/>
    </source>
</evidence>
<feature type="domain" description="DNA-directed DNA polymerase family B mitochondria/virus" evidence="9">
    <location>
        <begin position="911"/>
        <end position="1221"/>
    </location>
</feature>
<dbReference type="GO" id="GO:0003677">
    <property type="term" value="F:DNA binding"/>
    <property type="evidence" value="ECO:0007669"/>
    <property type="project" value="UniProtKB-KW"/>
</dbReference>
<dbReference type="PRINTS" id="PR00106">
    <property type="entry name" value="DNAPOLB"/>
</dbReference>
<dbReference type="EMBL" id="CAJEWN010000306">
    <property type="protein sequence ID" value="CAD2177855.1"/>
    <property type="molecule type" value="Genomic_DNA"/>
</dbReference>
<dbReference type="InterPro" id="IPR004868">
    <property type="entry name" value="DNA-dir_DNA_pol_B_mt/vir"/>
</dbReference>
<dbReference type="EMBL" id="CAJEWN010000420">
    <property type="protein sequence ID" value="CAD2182055.1"/>
    <property type="molecule type" value="Genomic_DNA"/>
</dbReference>
<protein>
    <recommendedName>
        <fullName evidence="2">DNA-directed DNA polymerase</fullName>
        <ecNumber evidence="2">2.7.7.7</ecNumber>
    </recommendedName>
</protein>
<dbReference type="InterPro" id="IPR023211">
    <property type="entry name" value="DNA_pol_palm_dom_sf"/>
</dbReference>
<evidence type="ECO:0000256" key="2">
    <source>
        <dbReference type="ARBA" id="ARBA00012417"/>
    </source>
</evidence>
<dbReference type="Gene3D" id="3.30.420.10">
    <property type="entry name" value="Ribonuclease H-like superfamily/Ribonuclease H"/>
    <property type="match status" value="1"/>
</dbReference>
<dbReference type="GO" id="GO:0003887">
    <property type="term" value="F:DNA-directed DNA polymerase activity"/>
    <property type="evidence" value="ECO:0007669"/>
    <property type="project" value="UniProtKB-KW"/>
</dbReference>
<keyword evidence="5" id="KW-0235">DNA replication</keyword>
<evidence type="ECO:0000259" key="9">
    <source>
        <dbReference type="Pfam" id="PF03175"/>
    </source>
</evidence>
<keyword evidence="3" id="KW-0808">Transferase</keyword>
<dbReference type="Gene3D" id="3.90.1600.10">
    <property type="entry name" value="Palm domain of DNA polymerase"/>
    <property type="match status" value="1"/>
</dbReference>
<dbReference type="Gene3D" id="3.40.960.10">
    <property type="entry name" value="VSR Endonuclease"/>
    <property type="match status" value="1"/>
</dbReference>
<accession>A0A6V7W4G7</accession>
<dbReference type="Proteomes" id="UP000580250">
    <property type="component" value="Unassembled WGS sequence"/>
</dbReference>
<gene>
    <name evidence="10" type="ORF">MENT_LOCUS29754</name>
    <name evidence="11" type="ORF">MENT_LOCUS34240</name>
    <name evidence="12" type="ORF">MENT_LOCUS59255</name>
</gene>
<comment type="catalytic activity">
    <reaction evidence="8">
        <text>DNA(n) + a 2'-deoxyribonucleoside 5'-triphosphate = DNA(n+1) + diphosphate</text>
        <dbReference type="Rhea" id="RHEA:22508"/>
        <dbReference type="Rhea" id="RHEA-COMP:17339"/>
        <dbReference type="Rhea" id="RHEA-COMP:17340"/>
        <dbReference type="ChEBI" id="CHEBI:33019"/>
        <dbReference type="ChEBI" id="CHEBI:61560"/>
        <dbReference type="ChEBI" id="CHEBI:173112"/>
        <dbReference type="EC" id="2.7.7.7"/>
    </reaction>
</comment>
<evidence type="ECO:0000256" key="4">
    <source>
        <dbReference type="ARBA" id="ARBA00022695"/>
    </source>
</evidence>
<evidence type="ECO:0000256" key="3">
    <source>
        <dbReference type="ARBA" id="ARBA00022679"/>
    </source>
</evidence>
<sequence>MSSPPKKARFSIEDILDLNERPRQNEQRTRPSFFIENLILNDTQEQQNQIGAGGINHCFEKINSQKSFCKKFKLMKLVSKFLIKSLPQNPEEVLRRVLDNCIKESIADAKENGILVDQLGATISSTLLDSDIWIPIRTLHDDTIENILQRFLLVSQSKAERGSLFGEPFTVTIHSLDVSSLPKETSIGGKGPTNQSTHIPSWLIKVWNNNNFCLFYALELTRKHVTKELGHRENFRRYHQERLQRQQSDVINLMKNIGIPLNEEKYEAQLYVPKVVDYWNNIYEKNGYRFKVFIFNERCEEKLIYKYGSETYNTPIPIYHSDDHFDGIRTVGAQFGINWQYCYSCEKKYRRAREHDNKCKSRCRLCGRVGVGKPCPVSLNFRKECNDCGKVFLDNDCFNHHKSSNQCNRSKQCDKCGIIWDVKTNRKQPGNQHICGHKWCANCLQFHSRERGCFIKPLEQKKQRPYRLVTFDFETTQDTMDQENQNNRLHCVNFIAATITCTICMENKQLWGTFLRRNGKVCTICGPNRSITFSHRPFYKTLVDEQRVTANPLHDFVNWLLFELDGRFVSMAFSHFGGRYDMIMTFREIFTAGIVPSMIRRGNKLYELKVPKTHKSNEVIFRDSYNICPVALGQLVGAFDLQIQEKQFFPHMANNYNNYDITLPELPQKSEYLYGGMTPEKQKKFDQWYEQEKCNTFCLNEALAEYCLNDVQILTEALLAFRDKFMEISRPKTTQGAFGIDILRDAMTIASACMKHFRLNHLKPEHLAIVPEKGYDTCDTQSALAMKYMDWYSEKYNVEIQTAHSENGEYQVAGRFRVDGYIKEEDRAIEVHGCVWHACPRHYGDRPDFVMPNGKTVEVIQKENEERLRILKQHIRHVDVIWECEIKKMLQRNKQMRKSFKNYLDKGPIKLRDCFFGGRTGPLCLHYKADEQHKISYLDFNSLYPSTIATTSFPVGHPKVIIISKKDQNVNWYSSSQIPVNGILKVFLIPPDQVDVPVMPVKFDERLLFPLCRKCSMDYPRGATLKEYKCKHEEQERGWVSTCTSIELAEALNSGYRVTKYFRALHYEKWDKELFKGYVAEFMSMKIHASGFPKEINTEEKEEQFMKECEERFGIRLEKEKMLPDKAMRYISKLMLNSLWGRFSLRNTLSKSFLTDSPAELKKFMENKSIEVNTIDKLTQDTILITYDRKNEFIEEHQTSNIVISLWTTSMARVHLLKAMQKIVGAPGCSLLYGDTDSVLFSYPKRQGCPLSAGPHLGDLAPEYDDCDIKEYVGAACKAYGLSMKEKKTGKEVTTLKVRGITLNSEVCKKLHYESFKESVMEFGKRFEDEREDEEEENNEENDVILVEYSHFLKPNLKKGTVVTTKLSKKFQPIILKGIVVPENKIVNFGFKF</sequence>
<dbReference type="OrthoDB" id="1110951at2759"/>
<evidence type="ECO:0000313" key="10">
    <source>
        <dbReference type="EMBL" id="CAD2177855.1"/>
    </source>
</evidence>
<name>A0A6V7W4G7_MELEN</name>
<dbReference type="Pfam" id="PF03175">
    <property type="entry name" value="DNA_pol_B_2"/>
    <property type="match status" value="2"/>
</dbReference>
<dbReference type="Gene3D" id="1.10.287.690">
    <property type="entry name" value="Helix hairpin bin"/>
    <property type="match status" value="1"/>
</dbReference>
<dbReference type="InterPro" id="IPR036397">
    <property type="entry name" value="RNaseH_sf"/>
</dbReference>
<evidence type="ECO:0000313" key="11">
    <source>
        <dbReference type="EMBL" id="CAD2182055.1"/>
    </source>
</evidence>
<dbReference type="PANTHER" id="PTHR33568">
    <property type="entry name" value="DNA POLYMERASE"/>
    <property type="match status" value="1"/>
</dbReference>
<evidence type="ECO:0000313" key="12">
    <source>
        <dbReference type="EMBL" id="CAD2205445.1"/>
    </source>
</evidence>
<evidence type="ECO:0000256" key="7">
    <source>
        <dbReference type="ARBA" id="ARBA00023125"/>
    </source>
</evidence>
<evidence type="ECO:0000256" key="5">
    <source>
        <dbReference type="ARBA" id="ARBA00022705"/>
    </source>
</evidence>
<dbReference type="GO" id="GO:0000166">
    <property type="term" value="F:nucleotide binding"/>
    <property type="evidence" value="ECO:0007669"/>
    <property type="project" value="InterPro"/>
</dbReference>
<keyword evidence="6" id="KW-0239">DNA-directed DNA polymerase</keyword>
<dbReference type="EC" id="2.7.7.7" evidence="2"/>
<dbReference type="InterPro" id="IPR012337">
    <property type="entry name" value="RNaseH-like_sf"/>
</dbReference>
<evidence type="ECO:0000256" key="6">
    <source>
        <dbReference type="ARBA" id="ARBA00022932"/>
    </source>
</evidence>
<dbReference type="EMBL" id="CAJEWN010002830">
    <property type="protein sequence ID" value="CAD2205445.1"/>
    <property type="molecule type" value="Genomic_DNA"/>
</dbReference>
<dbReference type="InterPro" id="IPR006172">
    <property type="entry name" value="DNA-dir_DNA_pol_B"/>
</dbReference>
<feature type="domain" description="DNA-directed DNA polymerase family B mitochondria/virus" evidence="9">
    <location>
        <begin position="573"/>
        <end position="770"/>
    </location>
</feature>
<dbReference type="PANTHER" id="PTHR33568:SF3">
    <property type="entry name" value="DNA-DIRECTED DNA POLYMERASE"/>
    <property type="match status" value="1"/>
</dbReference>
<dbReference type="SUPFAM" id="SSF53098">
    <property type="entry name" value="Ribonuclease H-like"/>
    <property type="match status" value="1"/>
</dbReference>
<evidence type="ECO:0000256" key="1">
    <source>
        <dbReference type="ARBA" id="ARBA00005755"/>
    </source>
</evidence>
<comment type="similarity">
    <text evidence="1">Belongs to the DNA polymerase type-B family.</text>
</comment>
<comment type="caution">
    <text evidence="11">The sequence shown here is derived from an EMBL/GenBank/DDBJ whole genome shotgun (WGS) entry which is preliminary data.</text>
</comment>
<reference evidence="11 13" key="1">
    <citation type="submission" date="2020-08" db="EMBL/GenBank/DDBJ databases">
        <authorList>
            <person name="Koutsovoulos G."/>
            <person name="Danchin GJ E."/>
        </authorList>
    </citation>
    <scope>NUCLEOTIDE SEQUENCE [LARGE SCALE GENOMIC DNA]</scope>
</reference>
<keyword evidence="4" id="KW-0548">Nucleotidyltransferase</keyword>
<dbReference type="GO" id="GO:0006260">
    <property type="term" value="P:DNA replication"/>
    <property type="evidence" value="ECO:0007669"/>
    <property type="project" value="UniProtKB-KW"/>
</dbReference>
<proteinExistence type="inferred from homology"/>